<protein>
    <submittedName>
        <fullName evidence="13">Nardilysin</fullName>
    </submittedName>
</protein>
<evidence type="ECO:0000256" key="2">
    <source>
        <dbReference type="ARBA" id="ARBA00009947"/>
    </source>
</evidence>
<feature type="compositionally biased region" description="Acidic residues" evidence="8">
    <location>
        <begin position="311"/>
        <end position="322"/>
    </location>
</feature>
<evidence type="ECO:0000313" key="13">
    <source>
        <dbReference type="EMBL" id="KAJ6261477.1"/>
    </source>
</evidence>
<dbReference type="SUPFAM" id="SSF143113">
    <property type="entry name" value="NAP-like"/>
    <property type="match status" value="1"/>
</dbReference>
<evidence type="ECO:0000256" key="3">
    <source>
        <dbReference type="ARBA" id="ARBA00022670"/>
    </source>
</evidence>
<dbReference type="InterPro" id="IPR007863">
    <property type="entry name" value="Peptidase_M16_C"/>
</dbReference>
<comment type="similarity">
    <text evidence="2">Belongs to the nucleosome assembly protein (NAP) family.</text>
</comment>
<dbReference type="SUPFAM" id="SSF63411">
    <property type="entry name" value="LuxS/MPP-like metallohydrolase"/>
    <property type="match status" value="4"/>
</dbReference>
<feature type="region of interest" description="Disordered" evidence="8">
    <location>
        <begin position="278"/>
        <end position="350"/>
    </location>
</feature>
<dbReference type="InterPro" id="IPR032632">
    <property type="entry name" value="Peptidase_M16_M"/>
</dbReference>
<dbReference type="Pfam" id="PF16187">
    <property type="entry name" value="Peptidase_M16_M"/>
    <property type="match status" value="1"/>
</dbReference>
<dbReference type="Gene3D" id="3.30.830.10">
    <property type="entry name" value="Metalloenzyme, LuxS/M16 peptidase-like"/>
    <property type="match status" value="4"/>
</dbReference>
<keyword evidence="7" id="KW-0482">Metalloprotease</keyword>
<sequence length="1535" mass="173181">MSADSTPEPPQLVAAQAITDPKHAEAFGALGDLELEFEKAEVEILKYQIAQTTPLYARRNTLTSSIPSFWPTVLDATPDFDQHVAPQDVSPISAITSITVTRPHPDTEPRDFILDIAFDSTRNEWFAEQSLTKQFWWRTSSSDGWSGLVSEPVNITWAEGRDLTAGETGRVYSAWKARRDTTGKEKGKGKGKEKVVAAATANGTAKKSLEERLAGGQPSFFTWFAWIGRGREGDREEDEEDEDLFNHGDELALTIADDVYPNAIKYFLEALNGGDDSDADSDMSVSDLGAGGSTDNAEADSDDEVLHVIGGEEDDDDSEDEAGGSSSRVKRHDITLSDDEEADEGSMRRKRVKNGLSWNSVYAAGRQTTPAQPLASTPSLSITSLSCSIYNFTTSHRISSHRISICITIIIRSVCSISCIFVIKSVSDCFVSVVLRVSAPTPSPNTSLFFFFFFFLFTTTASTPQTILPLTIATSPALAAARRRLVPAVPPAGILLAPPAPPPPSPLPRLQLFFLLLHLHALLLLHHVSISISAPPSPVTMAEVVAKKSLEPHLITDKLEKPLLDNRTYRVIQLPNKIEVLLVHDDTTDKSSAALDVRVGSMCDDPELPGQAHAVEHVLFMGTKKYPGENDYMAFLANHAGSSNAYTSALSTNYYFEVSHKSLHDALDRFSQFFIAPLFDPNGLDRELNAVDSEHKKNLQQDNYRSYQLGKALSNPSHPYSKFTTGNLETLRDAPRSRGVDVRDRFIKFHERYYSGNLMKLCILGRESLDEMESWVVELFSDIKNKDLPVPTFQGAPLTATELGTQYWMKPVMETRSVTYTFPYLDENPFYEAQPSRYIGHLIGHEGPGSVLSVLKEAGIATSLSAGHMRICNDTGMYVVNIRLTVNGLQKIPEITALLFSYIRILNTTPPQEWVVKELQAMAEVEFRYKQKSTNAANFVSEMASTMQNMMPREYLLSEHKIRKFDADLIKRGLSYLRPDNFRLAITTPELPDGLAWESKERWYGVEYTLQKIPKNVLDLATKAYNGDKPPAFDVPGGQQNSLHLPHPNPFIPTNFDVVRKEVEHAQKVPSLLRNTQESRIWFKKDDTFWAPKANTYFTLRTPRTYSTPRDYAIARFFCELVKDSLHEYYYDAELAGLEYSLSPNMLGFDLEISGYNDKMIVLLTKVLEAMRDLKPKEGRFEVIKERLVRAYRNWELGTPYQMVPEFTRHLLAEKKWLNEEILVELEALGGVEEVLVWWKGVRALSVEGLLHGNLYKEDALNMTDLISRILKPQPLPTSQWFTRRCVLLPAGSELVYERDLRDPNNVNNAVEYMLHLGTIEDRQMKARLLLWAQMSQERAFDTLRTKEQLGYVVFSGSLMQATTMGYRVLVQSERPCAYLEERIEAFLNLDWEMEEEAFEKHKQSVLNRLQESLKNLNQESNRLWWHVASEAYDFLQVDEDSRIVATLTQGDMRQFYERYVRPGSGTRAKLSVHLKSVSKKAVEAATEEKEKEKEKEKEGVFITDVSAWKGGMVLSRGPRPVRPLEEMERMSVKL</sequence>
<evidence type="ECO:0000256" key="4">
    <source>
        <dbReference type="ARBA" id="ARBA00022723"/>
    </source>
</evidence>
<dbReference type="Gene3D" id="3.30.1120.90">
    <property type="entry name" value="Nucleosome assembly protein"/>
    <property type="match status" value="1"/>
</dbReference>
<comment type="caution">
    <text evidence="13">The sequence shown here is derived from an EMBL/GenBank/DDBJ whole genome shotgun (WGS) entry which is preliminary data.</text>
</comment>
<dbReference type="Pfam" id="PF00675">
    <property type="entry name" value="Peptidase_M16"/>
    <property type="match status" value="1"/>
</dbReference>
<evidence type="ECO:0000256" key="5">
    <source>
        <dbReference type="ARBA" id="ARBA00022801"/>
    </source>
</evidence>
<evidence type="ECO:0000256" key="8">
    <source>
        <dbReference type="SAM" id="MobiDB-lite"/>
    </source>
</evidence>
<dbReference type="Pfam" id="PF05193">
    <property type="entry name" value="Peptidase_M16_C"/>
    <property type="match status" value="1"/>
</dbReference>
<dbReference type="FunFam" id="3.30.830.10:FF:000004">
    <property type="entry name" value="Putative insulin-degrading enzyme"/>
    <property type="match status" value="1"/>
</dbReference>
<dbReference type="PANTHER" id="PTHR43690">
    <property type="entry name" value="NARDILYSIN"/>
    <property type="match status" value="1"/>
</dbReference>
<dbReference type="InterPro" id="IPR054734">
    <property type="entry name" value="PqqF-like_C_4"/>
</dbReference>
<evidence type="ECO:0000259" key="10">
    <source>
        <dbReference type="Pfam" id="PF05193"/>
    </source>
</evidence>
<feature type="domain" description="Peptidase M16 C-terminal" evidence="10">
    <location>
        <begin position="743"/>
        <end position="920"/>
    </location>
</feature>
<dbReference type="InterPro" id="IPR037231">
    <property type="entry name" value="NAP-like_sf"/>
</dbReference>
<gene>
    <name evidence="13" type="ORF">Dda_4147</name>
</gene>
<keyword evidence="4" id="KW-0479">Metal-binding</keyword>
<feature type="domain" description="Peptidase M16 N-terminal" evidence="9">
    <location>
        <begin position="580"/>
        <end position="716"/>
    </location>
</feature>
<dbReference type="GO" id="GO:0005739">
    <property type="term" value="C:mitochondrion"/>
    <property type="evidence" value="ECO:0007669"/>
    <property type="project" value="TreeGrafter"/>
</dbReference>
<dbReference type="PANTHER" id="PTHR43690:SF18">
    <property type="entry name" value="INSULIN-DEGRADING ENZYME-RELATED"/>
    <property type="match status" value="1"/>
</dbReference>
<dbReference type="FunFam" id="3.30.830.10:FF:000005">
    <property type="entry name" value="nardilysin isoform X1"/>
    <property type="match status" value="1"/>
</dbReference>
<name>A0AAD6J3N6_DREDA</name>
<dbReference type="GO" id="GO:0051603">
    <property type="term" value="P:proteolysis involved in protein catabolic process"/>
    <property type="evidence" value="ECO:0007669"/>
    <property type="project" value="TreeGrafter"/>
</dbReference>
<dbReference type="FunFam" id="3.30.830.10:FF:000003">
    <property type="entry name" value="Insulin-degrading enzyme"/>
    <property type="match status" value="1"/>
</dbReference>
<dbReference type="GO" id="GO:0043171">
    <property type="term" value="P:peptide catabolic process"/>
    <property type="evidence" value="ECO:0007669"/>
    <property type="project" value="TreeGrafter"/>
</dbReference>
<dbReference type="EMBL" id="JAQGDS010000004">
    <property type="protein sequence ID" value="KAJ6261477.1"/>
    <property type="molecule type" value="Genomic_DNA"/>
</dbReference>
<organism evidence="13 14">
    <name type="scientific">Drechslerella dactyloides</name>
    <name type="common">Nematode-trapping fungus</name>
    <name type="synonym">Arthrobotrys dactyloides</name>
    <dbReference type="NCBI Taxonomy" id="74499"/>
    <lineage>
        <taxon>Eukaryota</taxon>
        <taxon>Fungi</taxon>
        <taxon>Dikarya</taxon>
        <taxon>Ascomycota</taxon>
        <taxon>Pezizomycotina</taxon>
        <taxon>Orbiliomycetes</taxon>
        <taxon>Orbiliales</taxon>
        <taxon>Orbiliaceae</taxon>
        <taxon>Drechslerella</taxon>
    </lineage>
</organism>
<keyword evidence="3" id="KW-0645">Protease</keyword>
<dbReference type="GO" id="GO:0046872">
    <property type="term" value="F:metal ion binding"/>
    <property type="evidence" value="ECO:0007669"/>
    <property type="project" value="UniProtKB-KW"/>
</dbReference>
<dbReference type="Proteomes" id="UP001221413">
    <property type="component" value="Unassembled WGS sequence"/>
</dbReference>
<keyword evidence="6" id="KW-0862">Zinc</keyword>
<dbReference type="InterPro" id="IPR011249">
    <property type="entry name" value="Metalloenz_LuxS/M16"/>
</dbReference>
<dbReference type="InterPro" id="IPR011765">
    <property type="entry name" value="Pept_M16_N"/>
</dbReference>
<comment type="similarity">
    <text evidence="1">Belongs to the peptidase M16 family.</text>
</comment>
<evidence type="ECO:0000256" key="1">
    <source>
        <dbReference type="ARBA" id="ARBA00007261"/>
    </source>
</evidence>
<evidence type="ECO:0000259" key="9">
    <source>
        <dbReference type="Pfam" id="PF00675"/>
    </source>
</evidence>
<accession>A0AAD6J3N6</accession>
<evidence type="ECO:0000259" key="11">
    <source>
        <dbReference type="Pfam" id="PF16187"/>
    </source>
</evidence>
<dbReference type="Pfam" id="PF22456">
    <property type="entry name" value="PqqF-like_C_4"/>
    <property type="match status" value="1"/>
</dbReference>
<dbReference type="InterPro" id="IPR002164">
    <property type="entry name" value="NAP_family"/>
</dbReference>
<feature type="domain" description="Coenzyme PQQ synthesis protein F-like C-terminal lobe" evidence="12">
    <location>
        <begin position="1331"/>
        <end position="1425"/>
    </location>
</feature>
<reference evidence="13" key="1">
    <citation type="submission" date="2023-01" db="EMBL/GenBank/DDBJ databases">
        <title>The chitinases involved in constricting ring structure development in the nematode-trapping fungus Drechslerella dactyloides.</title>
        <authorList>
            <person name="Wang R."/>
            <person name="Zhang L."/>
            <person name="Tang P."/>
            <person name="Li S."/>
            <person name="Liang L."/>
        </authorList>
    </citation>
    <scope>NUCLEOTIDE SEQUENCE</scope>
    <source>
        <strain evidence="13">YMF1.00031</strain>
    </source>
</reference>
<dbReference type="GO" id="GO:0005634">
    <property type="term" value="C:nucleus"/>
    <property type="evidence" value="ECO:0007669"/>
    <property type="project" value="InterPro"/>
</dbReference>
<dbReference type="GO" id="GO:0004222">
    <property type="term" value="F:metalloendopeptidase activity"/>
    <property type="evidence" value="ECO:0007669"/>
    <property type="project" value="TreeGrafter"/>
</dbReference>
<dbReference type="GO" id="GO:0005829">
    <property type="term" value="C:cytosol"/>
    <property type="evidence" value="ECO:0007669"/>
    <property type="project" value="TreeGrafter"/>
</dbReference>
<evidence type="ECO:0000313" key="14">
    <source>
        <dbReference type="Proteomes" id="UP001221413"/>
    </source>
</evidence>
<dbReference type="GO" id="GO:0006334">
    <property type="term" value="P:nucleosome assembly"/>
    <property type="evidence" value="ECO:0007669"/>
    <property type="project" value="InterPro"/>
</dbReference>
<keyword evidence="14" id="KW-1185">Reference proteome</keyword>
<dbReference type="InterPro" id="IPR050626">
    <property type="entry name" value="Peptidase_M16"/>
</dbReference>
<evidence type="ECO:0000256" key="6">
    <source>
        <dbReference type="ARBA" id="ARBA00022833"/>
    </source>
</evidence>
<evidence type="ECO:0000259" key="12">
    <source>
        <dbReference type="Pfam" id="PF22456"/>
    </source>
</evidence>
<dbReference type="Pfam" id="PF00956">
    <property type="entry name" value="NAP"/>
    <property type="match status" value="1"/>
</dbReference>
<proteinExistence type="inferred from homology"/>
<feature type="domain" description="Peptidase M16 middle/third" evidence="11">
    <location>
        <begin position="927"/>
        <end position="1223"/>
    </location>
</feature>
<evidence type="ECO:0000256" key="7">
    <source>
        <dbReference type="ARBA" id="ARBA00023049"/>
    </source>
</evidence>
<keyword evidence="5" id="KW-0378">Hydrolase</keyword>